<feature type="compositionally biased region" description="Acidic residues" evidence="5">
    <location>
        <begin position="329"/>
        <end position="344"/>
    </location>
</feature>
<evidence type="ECO:0000256" key="1">
    <source>
        <dbReference type="ARBA" id="ARBA00004604"/>
    </source>
</evidence>
<dbReference type="PROSITE" id="PS50102">
    <property type="entry name" value="RRM"/>
    <property type="match status" value="1"/>
</dbReference>
<feature type="domain" description="RRM" evidence="6">
    <location>
        <begin position="154"/>
        <end position="232"/>
    </location>
</feature>
<dbReference type="InterPro" id="IPR012677">
    <property type="entry name" value="Nucleotide-bd_a/b_plait_sf"/>
</dbReference>
<dbReference type="CDD" id="cd12307">
    <property type="entry name" value="RRM_NIFK_like"/>
    <property type="match status" value="1"/>
</dbReference>
<dbReference type="Gene3D" id="3.30.70.330">
    <property type="match status" value="1"/>
</dbReference>
<feature type="region of interest" description="Disordered" evidence="5">
    <location>
        <begin position="306"/>
        <end position="370"/>
    </location>
</feature>
<dbReference type="EMBL" id="JANBVO010000024">
    <property type="protein sequence ID" value="KAJ9141857.1"/>
    <property type="molecule type" value="Genomic_DNA"/>
</dbReference>
<feature type="compositionally biased region" description="Basic residues" evidence="5">
    <location>
        <begin position="351"/>
        <end position="370"/>
    </location>
</feature>
<proteinExistence type="predicted"/>
<feature type="compositionally biased region" description="Acidic residues" evidence="5">
    <location>
        <begin position="76"/>
        <end position="98"/>
    </location>
</feature>
<dbReference type="InterPro" id="IPR035979">
    <property type="entry name" value="RBD_domain_sf"/>
</dbReference>
<evidence type="ECO:0000313" key="8">
    <source>
        <dbReference type="Proteomes" id="UP001174694"/>
    </source>
</evidence>
<evidence type="ECO:0000256" key="5">
    <source>
        <dbReference type="SAM" id="MobiDB-lite"/>
    </source>
</evidence>
<sequence length="370" mass="40426">MAAETRSKKTVKSPQASKRKAAEDVSPVTTKKQKSAPVKAVTKATKSEPAAEKKEAKKEAGKKAKGPEKKKKEKEPEPEPESESEVDGENGAVDEADDQTQALVSAIDEDAQEDDAPKGEGFKEGQAVGKIPKVKKDKKAEKKTDAAGENEEPGVVYVGGLPHGFFEHQLQEYFSQFGPVSRLRLSRNKRTGASRHYAFLEFEELSTAEVVQRTMDGYLLFGNILRCRLVPKSQVHENLWKGAGRRFKKVPWSKMAGRELEKPKTESDWARKVTKEEKRRASRAAKLKELGYEFEAPKVKGPAEVKAIAGGDDAEATKAIEAPPAAEKESEEAEEAAPAEEGAEATETSKKAKTKGSKPKKAAKAKKVKS</sequence>
<dbReference type="Proteomes" id="UP001174694">
    <property type="component" value="Unassembled WGS sequence"/>
</dbReference>
<organism evidence="7 8">
    <name type="scientific">Pleurostoma richardsiae</name>
    <dbReference type="NCBI Taxonomy" id="41990"/>
    <lineage>
        <taxon>Eukaryota</taxon>
        <taxon>Fungi</taxon>
        <taxon>Dikarya</taxon>
        <taxon>Ascomycota</taxon>
        <taxon>Pezizomycotina</taxon>
        <taxon>Sordariomycetes</taxon>
        <taxon>Sordariomycetidae</taxon>
        <taxon>Calosphaeriales</taxon>
        <taxon>Pleurostomataceae</taxon>
        <taxon>Pleurostoma</taxon>
    </lineage>
</organism>
<dbReference type="GO" id="GO:0005730">
    <property type="term" value="C:nucleolus"/>
    <property type="evidence" value="ECO:0007669"/>
    <property type="project" value="UniProtKB-SubCell"/>
</dbReference>
<keyword evidence="3" id="KW-0539">Nucleus</keyword>
<gene>
    <name evidence="7" type="ORF">NKR23_g7584</name>
</gene>
<dbReference type="PANTHER" id="PTHR46754">
    <property type="entry name" value="MKI67 FHA DOMAIN-INTERACTING NUCLEOLAR PHOSPHOPROTEIN"/>
    <property type="match status" value="1"/>
</dbReference>
<protein>
    <submittedName>
        <fullName evidence="7">Ribosomal biogenesis protein gar2</fullName>
    </submittedName>
</protein>
<accession>A0AA38RB26</accession>
<feature type="region of interest" description="Disordered" evidence="5">
    <location>
        <begin position="1"/>
        <end position="153"/>
    </location>
</feature>
<evidence type="ECO:0000256" key="4">
    <source>
        <dbReference type="PROSITE-ProRule" id="PRU00176"/>
    </source>
</evidence>
<dbReference type="GO" id="GO:0003723">
    <property type="term" value="F:RNA binding"/>
    <property type="evidence" value="ECO:0007669"/>
    <property type="project" value="UniProtKB-UniRule"/>
</dbReference>
<keyword evidence="2 4" id="KW-0694">RNA-binding</keyword>
<name>A0AA38RB26_9PEZI</name>
<evidence type="ECO:0000313" key="7">
    <source>
        <dbReference type="EMBL" id="KAJ9141857.1"/>
    </source>
</evidence>
<keyword evidence="8" id="KW-1185">Reference proteome</keyword>
<feature type="compositionally biased region" description="Basic and acidic residues" evidence="5">
    <location>
        <begin position="45"/>
        <end position="67"/>
    </location>
</feature>
<evidence type="ECO:0000256" key="3">
    <source>
        <dbReference type="ARBA" id="ARBA00023242"/>
    </source>
</evidence>
<comment type="caution">
    <text evidence="7">The sequence shown here is derived from an EMBL/GenBank/DDBJ whole genome shotgun (WGS) entry which is preliminary data.</text>
</comment>
<dbReference type="InterPro" id="IPR000504">
    <property type="entry name" value="RRM_dom"/>
</dbReference>
<dbReference type="AlphaFoldDB" id="A0AA38RB26"/>
<comment type="subcellular location">
    <subcellularLocation>
        <location evidence="1">Nucleus</location>
        <location evidence="1">Nucleolus</location>
    </subcellularLocation>
</comment>
<evidence type="ECO:0000259" key="6">
    <source>
        <dbReference type="PROSITE" id="PS50102"/>
    </source>
</evidence>
<reference evidence="7" key="1">
    <citation type="submission" date="2022-07" db="EMBL/GenBank/DDBJ databases">
        <title>Fungi with potential for degradation of polypropylene.</title>
        <authorList>
            <person name="Gostincar C."/>
        </authorList>
    </citation>
    <scope>NUCLEOTIDE SEQUENCE</scope>
    <source>
        <strain evidence="7">EXF-13308</strain>
    </source>
</reference>
<dbReference type="Pfam" id="PF00076">
    <property type="entry name" value="RRM_1"/>
    <property type="match status" value="1"/>
</dbReference>
<evidence type="ECO:0000256" key="2">
    <source>
        <dbReference type="ARBA" id="ARBA00022884"/>
    </source>
</evidence>
<dbReference type="SMART" id="SM00360">
    <property type="entry name" value="RRM"/>
    <property type="match status" value="1"/>
</dbReference>
<dbReference type="SUPFAM" id="SSF54928">
    <property type="entry name" value="RNA-binding domain, RBD"/>
    <property type="match status" value="1"/>
</dbReference>